<evidence type="ECO:0000313" key="5">
    <source>
        <dbReference type="EMBL" id="MBS7231340.1"/>
    </source>
</evidence>
<dbReference type="EMBL" id="JAGYVZ010000008">
    <property type="protein sequence ID" value="MBS7231340.1"/>
    <property type="molecule type" value="Genomic_DNA"/>
</dbReference>
<dbReference type="NCBIfam" id="NF033587">
    <property type="entry name" value="transpos_IS6"/>
    <property type="match status" value="1"/>
</dbReference>
<dbReference type="InterPro" id="IPR032874">
    <property type="entry name" value="DDE_dom"/>
</dbReference>
<evidence type="ECO:0000259" key="4">
    <source>
        <dbReference type="Pfam" id="PF13610"/>
    </source>
</evidence>
<dbReference type="InterPro" id="IPR052183">
    <property type="entry name" value="IS_Transposase"/>
</dbReference>
<comment type="caution">
    <text evidence="5">The sequence shown here is derived from an EMBL/GenBank/DDBJ whole genome shotgun (WGS) entry which is preliminary data.</text>
</comment>
<feature type="domain" description="DDE" evidence="4">
    <location>
        <begin position="70"/>
        <end position="203"/>
    </location>
</feature>
<keyword evidence="3" id="KW-0233">DNA recombination</keyword>
<evidence type="ECO:0000256" key="2">
    <source>
        <dbReference type="ARBA" id="ARBA00023125"/>
    </source>
</evidence>
<evidence type="ECO:0000256" key="3">
    <source>
        <dbReference type="ARBA" id="ARBA00023172"/>
    </source>
</evidence>
<reference evidence="5 6" key="1">
    <citation type="journal article" date="2018" name="Int. J. Syst. Evol. Microbiol.">
        <title>Flavobacterium chryseum sp. nov. and Flavobacterium psychroterrae sp. nov., novel environmental bacteria isolated from Antarctica.</title>
        <authorList>
            <person name="Kralova S."/>
            <person name="Svec P."/>
            <person name="Busse H.J."/>
            <person name="Stankova E."/>
            <person name="Vaczi P."/>
            <person name="Sedlacek I."/>
        </authorList>
    </citation>
    <scope>NUCLEOTIDE SEQUENCE [LARGE SCALE GENOMIC DNA]</scope>
    <source>
        <strain evidence="5 6">CCM 8827</strain>
    </source>
</reference>
<sequence length="221" mass="26558">MNTKVHCYPTAIILQGVYFKLRFTLSYRDVEEIMKMRGIEIDHATIQCWVFKFAPVIELQMKKRKSRVGISWRMDENYIKVKGLWCYLYRAVDKSGNTVDFLLTRRRQRMSAQSFLIKEVNNNCRPRVINNRQKRLEHLRNESLQQELFFEYQIRQCKYLNNIFEQDHRFIRWRIQNGLGFKSFESAKRTLGGIEVIHKLRKNQMLNPGTTMFKSFCKLAA</sequence>
<dbReference type="RefSeq" id="WP_213298654.1">
    <property type="nucleotide sequence ID" value="NZ_JAGYVZ010000008.1"/>
</dbReference>
<name>A0ABS5PBV4_9FLAO</name>
<dbReference type="Proteomes" id="UP000722625">
    <property type="component" value="Unassembled WGS sequence"/>
</dbReference>
<evidence type="ECO:0000256" key="1">
    <source>
        <dbReference type="ARBA" id="ARBA00022578"/>
    </source>
</evidence>
<dbReference type="InterPro" id="IPR047930">
    <property type="entry name" value="Transpos_IS6"/>
</dbReference>
<dbReference type="PANTHER" id="PTHR35528:SF3">
    <property type="entry name" value="BLL1675 PROTEIN"/>
    <property type="match status" value="1"/>
</dbReference>
<keyword evidence="2" id="KW-0238">DNA-binding</keyword>
<proteinExistence type="predicted"/>
<evidence type="ECO:0000313" key="6">
    <source>
        <dbReference type="Proteomes" id="UP000722625"/>
    </source>
</evidence>
<gene>
    <name evidence="5" type="ORF">KHA90_09910</name>
</gene>
<keyword evidence="1" id="KW-0815">Transposition</keyword>
<dbReference type="Pfam" id="PF13610">
    <property type="entry name" value="DDE_Tnp_IS240"/>
    <property type="match status" value="1"/>
</dbReference>
<organism evidence="5 6">
    <name type="scientific">Flavobacterium psychroterrae</name>
    <dbReference type="NCBI Taxonomy" id="2133767"/>
    <lineage>
        <taxon>Bacteria</taxon>
        <taxon>Pseudomonadati</taxon>
        <taxon>Bacteroidota</taxon>
        <taxon>Flavobacteriia</taxon>
        <taxon>Flavobacteriales</taxon>
        <taxon>Flavobacteriaceae</taxon>
        <taxon>Flavobacterium</taxon>
    </lineage>
</organism>
<keyword evidence="6" id="KW-1185">Reference proteome</keyword>
<accession>A0ABS5PBV4</accession>
<dbReference type="PANTHER" id="PTHR35528">
    <property type="entry name" value="BLL1675 PROTEIN"/>
    <property type="match status" value="1"/>
</dbReference>
<protein>
    <submittedName>
        <fullName evidence="5">IS6 family transposase</fullName>
    </submittedName>
</protein>